<dbReference type="RefSeq" id="WP_090854260.1">
    <property type="nucleotide sequence ID" value="NZ_FMZM01000004.1"/>
</dbReference>
<reference evidence="1 2" key="1">
    <citation type="submission" date="2016-10" db="EMBL/GenBank/DDBJ databases">
        <authorList>
            <person name="de Groot N.N."/>
        </authorList>
    </citation>
    <scope>NUCLEOTIDE SEQUENCE [LARGE SCALE GENOMIC DNA]</scope>
    <source>
        <strain evidence="1 2">CGMCC 4.6858</strain>
    </source>
</reference>
<dbReference type="OrthoDB" id="3763264at2"/>
<name>A0A1G6Q689_9ACTN</name>
<dbReference type="STRING" id="1045774.SAMN05421872_104278"/>
<protein>
    <submittedName>
        <fullName evidence="1">Uncharacterized protein</fullName>
    </submittedName>
</protein>
<proteinExistence type="predicted"/>
<organism evidence="1 2">
    <name type="scientific">Nocardioides lianchengensis</name>
    <dbReference type="NCBI Taxonomy" id="1045774"/>
    <lineage>
        <taxon>Bacteria</taxon>
        <taxon>Bacillati</taxon>
        <taxon>Actinomycetota</taxon>
        <taxon>Actinomycetes</taxon>
        <taxon>Propionibacteriales</taxon>
        <taxon>Nocardioidaceae</taxon>
        <taxon>Nocardioides</taxon>
    </lineage>
</organism>
<dbReference type="Proteomes" id="UP000199034">
    <property type="component" value="Unassembled WGS sequence"/>
</dbReference>
<gene>
    <name evidence="1" type="ORF">SAMN05421872_104278</name>
</gene>
<dbReference type="AlphaFoldDB" id="A0A1G6Q689"/>
<dbReference type="EMBL" id="FMZM01000004">
    <property type="protein sequence ID" value="SDC87741.1"/>
    <property type="molecule type" value="Genomic_DNA"/>
</dbReference>
<accession>A0A1G6Q689</accession>
<keyword evidence="2" id="KW-1185">Reference proteome</keyword>
<evidence type="ECO:0000313" key="2">
    <source>
        <dbReference type="Proteomes" id="UP000199034"/>
    </source>
</evidence>
<sequence length="431" mass="44227">MTDEPRVTDRYDDLVRLADVLDRVGAEVRARSELGDAVLGDPAVAESAELAPPTWSQVEEDVRAATGGRQGLRGRSLELDADAVVLRATVLTYRWIDELQRAAYETIGTIAGRAIGYLAPEVALGGAIVSAGLIETDALDRDDVAGYLGELAENNPELMDHVSSGGGGLLDGLRMRSLLTSAALAGDAGAGAARAGMRALGAGPFDAGFGPALRDVAGGLTTPAPAATEAGSSVPVERLPGSISDLMRRLGREEQPVAVERLGPGRYVGYLPGPTGGPGRRLRLVGGDLSSYSSQVVRALEAAVAGDDHHPHVLLVGSGQGGMTATEIAVAAPSAAFTVDQVVTAGAPSAQLPLIPDGTHVLSVEDRSDPVVLLGSLLNAGAANRVTVVFDSREEGDDDVHVAGGLACDAARHPELVAVVDRLRALGYLSA</sequence>
<evidence type="ECO:0000313" key="1">
    <source>
        <dbReference type="EMBL" id="SDC87741.1"/>
    </source>
</evidence>